<proteinExistence type="predicted"/>
<comment type="caution">
    <text evidence="1">The sequence shown here is derived from an EMBL/GenBank/DDBJ whole genome shotgun (WGS) entry which is preliminary data.</text>
</comment>
<name>A0A438J3I3_VITVI</name>
<accession>A0A438J3I3</accession>
<dbReference type="AlphaFoldDB" id="A0A438J3I3"/>
<organism evidence="1 2">
    <name type="scientific">Vitis vinifera</name>
    <name type="common">Grape</name>
    <dbReference type="NCBI Taxonomy" id="29760"/>
    <lineage>
        <taxon>Eukaryota</taxon>
        <taxon>Viridiplantae</taxon>
        <taxon>Streptophyta</taxon>
        <taxon>Embryophyta</taxon>
        <taxon>Tracheophyta</taxon>
        <taxon>Spermatophyta</taxon>
        <taxon>Magnoliopsida</taxon>
        <taxon>eudicotyledons</taxon>
        <taxon>Gunneridae</taxon>
        <taxon>Pentapetalae</taxon>
        <taxon>rosids</taxon>
        <taxon>Vitales</taxon>
        <taxon>Vitaceae</taxon>
        <taxon>Viteae</taxon>
        <taxon>Vitis</taxon>
    </lineage>
</organism>
<dbReference type="CDD" id="cd09272">
    <property type="entry name" value="RNase_HI_RT_Ty1"/>
    <property type="match status" value="1"/>
</dbReference>
<evidence type="ECO:0000313" key="1">
    <source>
        <dbReference type="EMBL" id="RVX03521.1"/>
    </source>
</evidence>
<reference evidence="1 2" key="1">
    <citation type="journal article" date="2018" name="PLoS Genet.">
        <title>Population sequencing reveals clonal diversity and ancestral inbreeding in the grapevine cultivar Chardonnay.</title>
        <authorList>
            <person name="Roach M.J."/>
            <person name="Johnson D.L."/>
            <person name="Bohlmann J."/>
            <person name="van Vuuren H.J."/>
            <person name="Jones S.J."/>
            <person name="Pretorius I.S."/>
            <person name="Schmidt S.A."/>
            <person name="Borneman A.R."/>
        </authorList>
    </citation>
    <scope>NUCLEOTIDE SEQUENCE [LARGE SCALE GENOMIC DNA]</scope>
    <source>
        <strain evidence="2">cv. Chardonnay</strain>
        <tissue evidence="1">Leaf</tissue>
    </source>
</reference>
<dbReference type="Proteomes" id="UP000288805">
    <property type="component" value="Unassembled WGS sequence"/>
</dbReference>
<gene>
    <name evidence="1" type="primary">GIP_339</name>
    <name evidence="1" type="ORF">CK203_027958</name>
</gene>
<sequence length="197" mass="22653">MKLYCDNKVTTNIAHNPAQHDRTKHVEVDCHFIKEKPKAGLICMPYVPTEKQLEDVLTKETKIQEMSRGLVHNLGVGRFLEWGTMNSRGAVGGIVGFFGIIGCWNWLNWKQACSQSLAILRIVRMASGGLLLRCREEHSREGSLNSDMRRFTKFANERKALWNQVIKGKYGEERGGWCSREVRKTYDVGLWKEIRIN</sequence>
<evidence type="ECO:0000313" key="2">
    <source>
        <dbReference type="Proteomes" id="UP000288805"/>
    </source>
</evidence>
<protein>
    <submittedName>
        <fullName evidence="1">Copia protein</fullName>
    </submittedName>
</protein>
<dbReference type="EMBL" id="QGNW01000065">
    <property type="protein sequence ID" value="RVX03521.1"/>
    <property type="molecule type" value="Genomic_DNA"/>
</dbReference>